<feature type="compositionally biased region" description="Low complexity" evidence="1">
    <location>
        <begin position="1"/>
        <end position="12"/>
    </location>
</feature>
<accession>A0A6J4GYT9</accession>
<protein>
    <submittedName>
        <fullName evidence="2">Arsenical pump-driving ATPase</fullName>
        <ecNumber evidence="2">3.6.3.16</ecNumber>
    </submittedName>
</protein>
<evidence type="ECO:0000313" key="2">
    <source>
        <dbReference type="EMBL" id="CAA9209749.1"/>
    </source>
</evidence>
<gene>
    <name evidence="2" type="ORF">AVDCRST_MAG50-962</name>
</gene>
<feature type="compositionally biased region" description="Basic and acidic residues" evidence="1">
    <location>
        <begin position="135"/>
        <end position="149"/>
    </location>
</feature>
<evidence type="ECO:0000256" key="1">
    <source>
        <dbReference type="SAM" id="MobiDB-lite"/>
    </source>
</evidence>
<organism evidence="2">
    <name type="scientific">uncultured Acidimicrobiales bacterium</name>
    <dbReference type="NCBI Taxonomy" id="310071"/>
    <lineage>
        <taxon>Bacteria</taxon>
        <taxon>Bacillati</taxon>
        <taxon>Actinomycetota</taxon>
        <taxon>Acidimicrobiia</taxon>
        <taxon>Acidimicrobiales</taxon>
        <taxon>environmental samples</taxon>
    </lineage>
</organism>
<keyword evidence="2" id="KW-0378">Hydrolase</keyword>
<dbReference type="AlphaFoldDB" id="A0A6J4GYT9"/>
<dbReference type="GO" id="GO:0016787">
    <property type="term" value="F:hydrolase activity"/>
    <property type="evidence" value="ECO:0007669"/>
    <property type="project" value="UniProtKB-KW"/>
</dbReference>
<dbReference type="EC" id="3.6.3.16" evidence="2"/>
<feature type="region of interest" description="Disordered" evidence="1">
    <location>
        <begin position="79"/>
        <end position="98"/>
    </location>
</feature>
<feature type="compositionally biased region" description="Low complexity" evidence="1">
    <location>
        <begin position="289"/>
        <end position="306"/>
    </location>
</feature>
<proteinExistence type="predicted"/>
<sequence>GRLPRPARAGAALRHRKGRRRQDHRRCVPRAARRTAGQADAGWRGRRQGQPGRLLLGRADHLQAAPGATQPLRHVHGHRGVAEGVPHPSAEAAADGQDRPALAHLRVRGHGCARRQRGADHRQVPLGDPPAQLRPGDRRCGRQRSRDRPAGCASGDQGAGQRGPHPVPDQLDDRHPLRRRPHRAGDRLHSRGDAGQRDDRSQRAGAHRDKRRPGRGRGEPGAPRAVRAGRGGRVRAPLRRGPPQGAGGRAGRRGRGRARGGPAGRHPASHPGRAPRAPPHRDGRRRPAALRARAVRPLPRPAVDPAGGRGARRGARVL</sequence>
<feature type="compositionally biased region" description="Basic and acidic residues" evidence="1">
    <location>
        <begin position="183"/>
        <end position="202"/>
    </location>
</feature>
<dbReference type="EMBL" id="CADCTF010000001">
    <property type="protein sequence ID" value="CAA9209749.1"/>
    <property type="molecule type" value="Genomic_DNA"/>
</dbReference>
<feature type="region of interest" description="Disordered" evidence="1">
    <location>
        <begin position="110"/>
        <end position="318"/>
    </location>
</feature>
<reference evidence="2" key="1">
    <citation type="submission" date="2020-02" db="EMBL/GenBank/DDBJ databases">
        <authorList>
            <person name="Meier V. D."/>
        </authorList>
    </citation>
    <scope>NUCLEOTIDE SEQUENCE</scope>
    <source>
        <strain evidence="2">AVDCRST_MAG50</strain>
    </source>
</reference>
<feature type="non-terminal residue" evidence="2">
    <location>
        <position position="1"/>
    </location>
</feature>
<feature type="compositionally biased region" description="Low complexity" evidence="1">
    <location>
        <begin position="264"/>
        <end position="275"/>
    </location>
</feature>
<feature type="non-terminal residue" evidence="2">
    <location>
        <position position="318"/>
    </location>
</feature>
<feature type="compositionally biased region" description="Basic residues" evidence="1">
    <location>
        <begin position="13"/>
        <end position="33"/>
    </location>
</feature>
<feature type="region of interest" description="Disordered" evidence="1">
    <location>
        <begin position="1"/>
        <end position="51"/>
    </location>
</feature>
<name>A0A6J4GYT9_9ACTN</name>